<evidence type="ECO:0000313" key="2">
    <source>
        <dbReference type="EMBL" id="QAY61438.1"/>
    </source>
</evidence>
<evidence type="ECO:0000313" key="3">
    <source>
        <dbReference type="Proteomes" id="UP000293995"/>
    </source>
</evidence>
<dbReference type="InterPro" id="IPR007569">
    <property type="entry name" value="DUF559"/>
</dbReference>
<dbReference type="KEGG" id="mprt:ET475_16680"/>
<dbReference type="EMBL" id="CP035494">
    <property type="protein sequence ID" value="QAY61438.1"/>
    <property type="molecule type" value="Genomic_DNA"/>
</dbReference>
<protein>
    <submittedName>
        <fullName evidence="2">DUF559 domain-containing protein</fullName>
    </submittedName>
</protein>
<sequence>MQTRIDHVLQAVRKHGGVVRSQTLIREGTSKHDIAAAVRSGALVRERRVWVATPDADKDLRTAARAGVVLSCITGAQRLGLWVLDATMTHVACAPHAGMVAVSGAVLHRFAPLVPRDPGALLDPIVNVLQAVAQCQPYEAALAVWESALNKGLIDREKLKRVPFRGQARQLLSAAVPFHDSGLETFIPPRLRWLPVPIRTQVWLYGHRVDYLIGDRLVLQIDGGQHVGAQRASDIAHDAELVLRGYTVIRVGYDQVVNHWPDVHERILAAITQGLHLAA</sequence>
<dbReference type="OrthoDB" id="4701311at2"/>
<accession>A0A4P6ETS4</accession>
<gene>
    <name evidence="2" type="ORF">ET475_16680</name>
</gene>
<reference evidence="2 3" key="1">
    <citation type="submission" date="2019-01" db="EMBL/GenBank/DDBJ databases">
        <title>Genome sequencing of strain DFW100M-13.</title>
        <authorList>
            <person name="Heo J."/>
            <person name="Kim S.-J."/>
            <person name="Kim J.-S."/>
            <person name="Hong S.-B."/>
            <person name="Kwon S.-W."/>
        </authorList>
    </citation>
    <scope>NUCLEOTIDE SEQUENCE [LARGE SCALE GENOMIC DNA]</scope>
    <source>
        <strain evidence="2 3">DFW100M-13</strain>
    </source>
</reference>
<feature type="domain" description="DUF559" evidence="1">
    <location>
        <begin position="199"/>
        <end position="271"/>
    </location>
</feature>
<evidence type="ECO:0000259" key="1">
    <source>
        <dbReference type="Pfam" id="PF04480"/>
    </source>
</evidence>
<dbReference type="AlphaFoldDB" id="A0A4P6ETS4"/>
<organism evidence="2 3">
    <name type="scientific">Microbacterium protaetiae</name>
    <dbReference type="NCBI Taxonomy" id="2509458"/>
    <lineage>
        <taxon>Bacteria</taxon>
        <taxon>Bacillati</taxon>
        <taxon>Actinomycetota</taxon>
        <taxon>Actinomycetes</taxon>
        <taxon>Micrococcales</taxon>
        <taxon>Microbacteriaceae</taxon>
        <taxon>Microbacterium</taxon>
    </lineage>
</organism>
<dbReference type="Proteomes" id="UP000293995">
    <property type="component" value="Chromosome"/>
</dbReference>
<proteinExistence type="predicted"/>
<name>A0A4P6ETS4_9MICO</name>
<dbReference type="Pfam" id="PF04480">
    <property type="entry name" value="DUF559"/>
    <property type="match status" value="1"/>
</dbReference>
<dbReference type="RefSeq" id="WP_129392875.1">
    <property type="nucleotide sequence ID" value="NZ_CP035494.1"/>
</dbReference>
<keyword evidence="3" id="KW-1185">Reference proteome</keyword>
<dbReference type="Gene3D" id="3.40.960.10">
    <property type="entry name" value="VSR Endonuclease"/>
    <property type="match status" value="1"/>
</dbReference>